<organism evidence="1 2">
    <name type="scientific">Microlunatus antarcticus</name>
    <dbReference type="NCBI Taxonomy" id="53388"/>
    <lineage>
        <taxon>Bacteria</taxon>
        <taxon>Bacillati</taxon>
        <taxon>Actinomycetota</taxon>
        <taxon>Actinomycetes</taxon>
        <taxon>Propionibacteriales</taxon>
        <taxon>Propionibacteriaceae</taxon>
        <taxon>Microlunatus</taxon>
    </lineage>
</organism>
<accession>A0A7W5P7E1</accession>
<evidence type="ECO:0000313" key="2">
    <source>
        <dbReference type="Proteomes" id="UP000565572"/>
    </source>
</evidence>
<reference evidence="1 2" key="1">
    <citation type="submission" date="2020-08" db="EMBL/GenBank/DDBJ databases">
        <title>Sequencing the genomes of 1000 actinobacteria strains.</title>
        <authorList>
            <person name="Klenk H.-P."/>
        </authorList>
    </citation>
    <scope>NUCLEOTIDE SEQUENCE [LARGE SCALE GENOMIC DNA]</scope>
    <source>
        <strain evidence="1 2">DSM 11053</strain>
    </source>
</reference>
<gene>
    <name evidence="1" type="ORF">FHX39_002281</name>
</gene>
<dbReference type="Proteomes" id="UP000565572">
    <property type="component" value="Unassembled WGS sequence"/>
</dbReference>
<proteinExistence type="predicted"/>
<evidence type="ECO:0000313" key="1">
    <source>
        <dbReference type="EMBL" id="MBB3327337.1"/>
    </source>
</evidence>
<name>A0A7W5P7E1_9ACTN</name>
<sequence length="303" mass="33786">MEDVVRGRVRRAGWTAVARGVHAAGVEPDLAHRLRGWSLVLPESAVITHLTAAALRGWWLPQALPQPVFAAVAERDRHPQRHGLKVLRLNGNGTVEQVDGVRLATPAETLLTCAADLDVLDLVVLADSALHLGHCTTADLVEATCARRRGVRMLREVLPLLDGRSESAWESVLRLLHVTADVEVEPQHEIRTAAGTFVARADLWLVGTRRIHEYDGADHRDVETHRADLARERRLVDDRWERCGYTAREVLRRGGEIIAAADAALQRSWHPGRLAAWRDLVSRSSYGSAGRRRLLERWAPTNR</sequence>
<keyword evidence="1" id="KW-0378">Hydrolase</keyword>
<dbReference type="AlphaFoldDB" id="A0A7W5P7E1"/>
<keyword evidence="1" id="KW-0540">Nuclease</keyword>
<protein>
    <submittedName>
        <fullName evidence="1">Very-short-patch-repair endonuclease</fullName>
    </submittedName>
</protein>
<dbReference type="EMBL" id="JACHZG010000001">
    <property type="protein sequence ID" value="MBB3327337.1"/>
    <property type="molecule type" value="Genomic_DNA"/>
</dbReference>
<comment type="caution">
    <text evidence="1">The sequence shown here is derived from an EMBL/GenBank/DDBJ whole genome shotgun (WGS) entry which is preliminary data.</text>
</comment>
<keyword evidence="2" id="KW-1185">Reference proteome</keyword>
<keyword evidence="1" id="KW-0255">Endonuclease</keyword>
<dbReference type="GO" id="GO:0004519">
    <property type="term" value="F:endonuclease activity"/>
    <property type="evidence" value="ECO:0007669"/>
    <property type="project" value="UniProtKB-KW"/>
</dbReference>
<dbReference type="RefSeq" id="WP_183338497.1">
    <property type="nucleotide sequence ID" value="NZ_JACHZG010000001.1"/>
</dbReference>